<dbReference type="AlphaFoldDB" id="A0A0E1W9M9"/>
<dbReference type="SMART" id="SM00972">
    <property type="entry name" value="SCPU"/>
    <property type="match status" value="2"/>
</dbReference>
<name>A0A0E1W9M9_BURPE</name>
<feature type="domain" description="Spore coat protein U/FanG" evidence="1">
    <location>
        <begin position="46"/>
        <end position="169"/>
    </location>
</feature>
<protein>
    <submittedName>
        <fullName evidence="2">Putative lipoprotein</fullName>
    </submittedName>
</protein>
<evidence type="ECO:0000313" key="2">
    <source>
        <dbReference type="EMBL" id="EET09918.1"/>
    </source>
</evidence>
<dbReference type="HOGENOM" id="CLU_069372_0_0_4"/>
<dbReference type="InterPro" id="IPR053167">
    <property type="entry name" value="Spore_coat_component"/>
</dbReference>
<keyword evidence="2" id="KW-0449">Lipoprotein</keyword>
<dbReference type="EMBL" id="CM000832">
    <property type="protein sequence ID" value="EET09918.1"/>
    <property type="molecule type" value="Genomic_DNA"/>
</dbReference>
<feature type="domain" description="Spore coat protein U/FanG" evidence="1">
    <location>
        <begin position="209"/>
        <end position="342"/>
    </location>
</feature>
<dbReference type="InterPro" id="IPR007893">
    <property type="entry name" value="Spore_coat_U/FanG"/>
</dbReference>
<dbReference type="PANTHER" id="PTHR37089:SF4">
    <property type="entry name" value="EXPORTED PROTEIN"/>
    <property type="match status" value="1"/>
</dbReference>
<reference evidence="2" key="1">
    <citation type="submission" date="2009-05" db="EMBL/GenBank/DDBJ databases">
        <authorList>
            <person name="Harkins D.M."/>
            <person name="DeShazer D."/>
            <person name="Woods D.E."/>
            <person name="Brinkac L.M."/>
            <person name="Brown K.A."/>
            <person name="Hung G.C."/>
            <person name="Tuanyok A."/>
            <person name="Zhang B."/>
            <person name="Nierman W.C."/>
        </authorList>
    </citation>
    <scope>NUCLEOTIDE SEQUENCE [LARGE SCALE GENOMIC DNA]</scope>
    <source>
        <strain evidence="2">1710a</strain>
    </source>
</reference>
<sequence>MMVILKPARMLEISQKMTITNIRQRDSKQWRLALLVAWLLACPWGAAHAETCSVTTPAPNFGSVDPITLAAVSTTATMTVTCTWSAVTLTPNVLVCLNLGGTSPRYLTNGSNQMQYDLYQDSGHTVSWGSSYYGTTPISLTLVKPALSTSASSTVTIYGQIAANQPTVPTVGNASTTYSQTFGGNTTSLNYNFYTLAPLPCASQSSFGTFAFTASATVVNDCFINATNVAFGSTGVIQGALTATGTISAQCTNGDAFRIALNGGASGNVAARAMQRTGGGGAVNYQLYLDAAHSTIWGDGTAGTSTATGTGSGLSQSLTVYGQVPAQTTPAPGTYSDTITATITF</sequence>
<evidence type="ECO:0000259" key="1">
    <source>
        <dbReference type="Pfam" id="PF05229"/>
    </source>
</evidence>
<dbReference type="Pfam" id="PF05229">
    <property type="entry name" value="SCPU"/>
    <property type="match status" value="2"/>
</dbReference>
<gene>
    <name evidence="2" type="ORF">BURPS1710A_1361</name>
</gene>
<accession>A0A0E1W9M9</accession>
<dbReference type="PANTHER" id="PTHR37089">
    <property type="entry name" value="PROTEIN U-RELATED"/>
    <property type="match status" value="1"/>
</dbReference>
<dbReference type="Proteomes" id="UP000001812">
    <property type="component" value="Chromosome I"/>
</dbReference>
<proteinExistence type="predicted"/>
<organism evidence="2">
    <name type="scientific">Burkholderia pseudomallei 1710a</name>
    <dbReference type="NCBI Taxonomy" id="320371"/>
    <lineage>
        <taxon>Bacteria</taxon>
        <taxon>Pseudomonadati</taxon>
        <taxon>Pseudomonadota</taxon>
        <taxon>Betaproteobacteria</taxon>
        <taxon>Burkholderiales</taxon>
        <taxon>Burkholderiaceae</taxon>
        <taxon>Burkholderia</taxon>
        <taxon>pseudomallei group</taxon>
    </lineage>
</organism>